<dbReference type="Gene3D" id="3.90.550.10">
    <property type="entry name" value="Spore Coat Polysaccharide Biosynthesis Protein SpsA, Chain A"/>
    <property type="match status" value="1"/>
</dbReference>
<dbReference type="EMBL" id="FNQN01000008">
    <property type="protein sequence ID" value="SEA62116.1"/>
    <property type="molecule type" value="Genomic_DNA"/>
</dbReference>
<evidence type="ECO:0008006" key="3">
    <source>
        <dbReference type="Google" id="ProtNLM"/>
    </source>
</evidence>
<dbReference type="AlphaFoldDB" id="A0A1H4CNU1"/>
<name>A0A1H4CNU1_9BACT</name>
<dbReference type="Proteomes" id="UP000199409">
    <property type="component" value="Unassembled WGS sequence"/>
</dbReference>
<gene>
    <name evidence="1" type="ORF">SAMN05660420_02646</name>
</gene>
<organism evidence="1 2">
    <name type="scientific">Desulfuromusa kysingii</name>
    <dbReference type="NCBI Taxonomy" id="37625"/>
    <lineage>
        <taxon>Bacteria</taxon>
        <taxon>Pseudomonadati</taxon>
        <taxon>Thermodesulfobacteriota</taxon>
        <taxon>Desulfuromonadia</taxon>
        <taxon>Desulfuromonadales</taxon>
        <taxon>Geopsychrobacteraceae</taxon>
        <taxon>Desulfuromusa</taxon>
    </lineage>
</organism>
<reference evidence="1 2" key="1">
    <citation type="submission" date="2016-10" db="EMBL/GenBank/DDBJ databases">
        <authorList>
            <person name="de Groot N.N."/>
        </authorList>
    </citation>
    <scope>NUCLEOTIDE SEQUENCE [LARGE SCALE GENOMIC DNA]</scope>
    <source>
        <strain evidence="1 2">DSM 7343</strain>
    </source>
</reference>
<evidence type="ECO:0000313" key="2">
    <source>
        <dbReference type="Proteomes" id="UP000199409"/>
    </source>
</evidence>
<keyword evidence="2" id="KW-1185">Reference proteome</keyword>
<protein>
    <recommendedName>
        <fullName evidence="3">Glycosyl transferase family 2</fullName>
    </recommendedName>
</protein>
<dbReference type="STRING" id="37625.SAMN05660420_02646"/>
<dbReference type="SUPFAM" id="SSF53448">
    <property type="entry name" value="Nucleotide-diphospho-sugar transferases"/>
    <property type="match status" value="1"/>
</dbReference>
<proteinExistence type="predicted"/>
<evidence type="ECO:0000313" key="1">
    <source>
        <dbReference type="EMBL" id="SEA62116.1"/>
    </source>
</evidence>
<dbReference type="RefSeq" id="WP_092349486.1">
    <property type="nucleotide sequence ID" value="NZ_FNQN01000008.1"/>
</dbReference>
<accession>A0A1H4CNU1</accession>
<sequence length="414" mass="45785">MKRQLLKYLRTRASISPWKIAGTNRTDFAAAVVIPALGERDSLPATLESLCLNPVDSLAPTLVVVVVNNRVDVAAGLLAENQMTLDWLQSDPYPQLNLGWIDASSTGLEISDKDGVGLARKIGFDASLQRFDWRTEPLLISLDADTVVEKNYLATIFAHFVTSKAGGGVIPFRHSSGSAPVQEQAIRHYELYLRSYLFGLQLAGSPYAYHSIGSAFACSATAYVKAGGMNRRCGGEDFYFLQQLAKTSQVQMVHGTVVHPSPRFSERVPFGTGKVVQEQVEGGGDLFHFVPVRGFRVLKEWLALITGHLNESAEQIMANALLLSPALHQFLAELNFAQVWMKLQKNHPSSKQRLKAFHDWFDALRTRQLLTRIESDSVASIAEEIEQLMIWGGYPGLEDEDGQLMVLERLQGGI</sequence>
<dbReference type="InterPro" id="IPR029044">
    <property type="entry name" value="Nucleotide-diphossugar_trans"/>
</dbReference>
<dbReference type="OrthoDB" id="5391853at2"/>